<dbReference type="InterPro" id="IPR001633">
    <property type="entry name" value="EAL_dom"/>
</dbReference>
<protein>
    <submittedName>
        <fullName evidence="2">EAL domain-containing protein</fullName>
    </submittedName>
</protein>
<sequence length="62" mass="6993">MIDVGHALDLQVTAEDVETREEAAVLCQLGCDQAQGFHYTADLPDTEYHAWCRHHADELEHS</sequence>
<reference evidence="2 3" key="1">
    <citation type="submission" date="2024-05" db="EMBL/GenBank/DDBJ databases">
        <title>Halomonas sp. SSM6 16S ribosomal RNA gene Genome sequencing and assembly.</title>
        <authorList>
            <person name="Yook S."/>
        </authorList>
    </citation>
    <scope>NUCLEOTIDE SEQUENCE [LARGE SCALE GENOMIC DNA]</scope>
    <source>
        <strain evidence="2 3">SSM6</strain>
    </source>
</reference>
<name>A0ABV1NGQ4_9GAMM</name>
<dbReference type="Gene3D" id="3.20.20.450">
    <property type="entry name" value="EAL domain"/>
    <property type="match status" value="1"/>
</dbReference>
<evidence type="ECO:0000259" key="1">
    <source>
        <dbReference type="PROSITE" id="PS50883"/>
    </source>
</evidence>
<keyword evidence="3" id="KW-1185">Reference proteome</keyword>
<dbReference type="InterPro" id="IPR050706">
    <property type="entry name" value="Cyclic-di-GMP_PDE-like"/>
</dbReference>
<gene>
    <name evidence="2" type="ORF">ABE960_08615</name>
</gene>
<dbReference type="RefSeq" id="WP_349761835.1">
    <property type="nucleotide sequence ID" value="NZ_JBEGCJ010000003.1"/>
</dbReference>
<evidence type="ECO:0000313" key="2">
    <source>
        <dbReference type="EMBL" id="MEQ6917580.1"/>
    </source>
</evidence>
<dbReference type="InterPro" id="IPR035919">
    <property type="entry name" value="EAL_sf"/>
</dbReference>
<comment type="caution">
    <text evidence="2">The sequence shown here is derived from an EMBL/GenBank/DDBJ whole genome shotgun (WGS) entry which is preliminary data.</text>
</comment>
<dbReference type="Pfam" id="PF00563">
    <property type="entry name" value="EAL"/>
    <property type="match status" value="1"/>
</dbReference>
<dbReference type="SUPFAM" id="SSF141868">
    <property type="entry name" value="EAL domain-like"/>
    <property type="match status" value="1"/>
</dbReference>
<dbReference type="PANTHER" id="PTHR33121">
    <property type="entry name" value="CYCLIC DI-GMP PHOSPHODIESTERASE PDEF"/>
    <property type="match status" value="1"/>
</dbReference>
<organism evidence="2 3">
    <name type="scientific">Halomonas aquatica</name>
    <dbReference type="NCBI Taxonomy" id="3151123"/>
    <lineage>
        <taxon>Bacteria</taxon>
        <taxon>Pseudomonadati</taxon>
        <taxon>Pseudomonadota</taxon>
        <taxon>Gammaproteobacteria</taxon>
        <taxon>Oceanospirillales</taxon>
        <taxon>Halomonadaceae</taxon>
        <taxon>Halomonas</taxon>
    </lineage>
</organism>
<dbReference type="Proteomes" id="UP001442468">
    <property type="component" value="Unassembled WGS sequence"/>
</dbReference>
<evidence type="ECO:0000313" key="3">
    <source>
        <dbReference type="Proteomes" id="UP001442468"/>
    </source>
</evidence>
<dbReference type="PROSITE" id="PS50883">
    <property type="entry name" value="EAL"/>
    <property type="match status" value="1"/>
</dbReference>
<dbReference type="EMBL" id="JBEGCJ010000003">
    <property type="protein sequence ID" value="MEQ6917580.1"/>
    <property type="molecule type" value="Genomic_DNA"/>
</dbReference>
<proteinExistence type="predicted"/>
<accession>A0ABV1NGQ4</accession>
<dbReference type="PANTHER" id="PTHR33121:SF70">
    <property type="entry name" value="SIGNALING PROTEIN YKOW"/>
    <property type="match status" value="1"/>
</dbReference>
<feature type="domain" description="EAL" evidence="1">
    <location>
        <begin position="1"/>
        <end position="56"/>
    </location>
</feature>